<evidence type="ECO:0000313" key="1">
    <source>
        <dbReference type="EMBL" id="KAF5187210.1"/>
    </source>
</evidence>
<protein>
    <submittedName>
        <fullName evidence="1">Uncharacterized protein</fullName>
    </submittedName>
</protein>
<dbReference type="Proteomes" id="UP000554482">
    <property type="component" value="Unassembled WGS sequence"/>
</dbReference>
<accession>A0A7J6VSQ4</accession>
<dbReference type="AlphaFoldDB" id="A0A7J6VSQ4"/>
<reference evidence="1 2" key="1">
    <citation type="submission" date="2020-06" db="EMBL/GenBank/DDBJ databases">
        <title>Transcriptomic and genomic resources for Thalictrum thalictroides and T. hernandezii: Facilitating candidate gene discovery in an emerging model plant lineage.</title>
        <authorList>
            <person name="Arias T."/>
            <person name="Riano-Pachon D.M."/>
            <person name="Di Stilio V.S."/>
        </authorList>
    </citation>
    <scope>NUCLEOTIDE SEQUENCE [LARGE SCALE GENOMIC DNA]</scope>
    <source>
        <strain evidence="2">cv. WT478/WT964</strain>
        <tissue evidence="1">Leaves</tissue>
    </source>
</reference>
<name>A0A7J6VSQ4_THATH</name>
<proteinExistence type="predicted"/>
<comment type="caution">
    <text evidence="1">The sequence shown here is derived from an EMBL/GenBank/DDBJ whole genome shotgun (WGS) entry which is preliminary data.</text>
</comment>
<sequence>MVKCIPEDLIRRQTTNIGEFDRRTKNYCKKEKEKERAFPASCISTTGQQTWPCHHPGPFVVKPDLANVVV</sequence>
<keyword evidence="2" id="KW-1185">Reference proteome</keyword>
<evidence type="ECO:0000313" key="2">
    <source>
        <dbReference type="Proteomes" id="UP000554482"/>
    </source>
</evidence>
<dbReference type="EMBL" id="JABWDY010028290">
    <property type="protein sequence ID" value="KAF5187210.1"/>
    <property type="molecule type" value="Genomic_DNA"/>
</dbReference>
<gene>
    <name evidence="1" type="ORF">FRX31_023198</name>
</gene>
<organism evidence="1 2">
    <name type="scientific">Thalictrum thalictroides</name>
    <name type="common">Rue-anemone</name>
    <name type="synonym">Anemone thalictroides</name>
    <dbReference type="NCBI Taxonomy" id="46969"/>
    <lineage>
        <taxon>Eukaryota</taxon>
        <taxon>Viridiplantae</taxon>
        <taxon>Streptophyta</taxon>
        <taxon>Embryophyta</taxon>
        <taxon>Tracheophyta</taxon>
        <taxon>Spermatophyta</taxon>
        <taxon>Magnoliopsida</taxon>
        <taxon>Ranunculales</taxon>
        <taxon>Ranunculaceae</taxon>
        <taxon>Thalictroideae</taxon>
        <taxon>Thalictrum</taxon>
    </lineage>
</organism>